<reference evidence="1 2" key="1">
    <citation type="journal article" date="2020" name="Cell">
        <title>Large-Scale Comparative Analyses of Tick Genomes Elucidate Their Genetic Diversity and Vector Capacities.</title>
        <authorList>
            <consortium name="Tick Genome and Microbiome Consortium (TIGMIC)"/>
            <person name="Jia N."/>
            <person name="Wang J."/>
            <person name="Shi W."/>
            <person name="Du L."/>
            <person name="Sun Y."/>
            <person name="Zhan W."/>
            <person name="Jiang J.F."/>
            <person name="Wang Q."/>
            <person name="Zhang B."/>
            <person name="Ji P."/>
            <person name="Bell-Sakyi L."/>
            <person name="Cui X.M."/>
            <person name="Yuan T.T."/>
            <person name="Jiang B.G."/>
            <person name="Yang W.F."/>
            <person name="Lam T.T."/>
            <person name="Chang Q.C."/>
            <person name="Ding S.J."/>
            <person name="Wang X.J."/>
            <person name="Zhu J.G."/>
            <person name="Ruan X.D."/>
            <person name="Zhao L."/>
            <person name="Wei J.T."/>
            <person name="Ye R.Z."/>
            <person name="Que T.C."/>
            <person name="Du C.H."/>
            <person name="Zhou Y.H."/>
            <person name="Cheng J.X."/>
            <person name="Dai P.F."/>
            <person name="Guo W.B."/>
            <person name="Han X.H."/>
            <person name="Huang E.J."/>
            <person name="Li L.F."/>
            <person name="Wei W."/>
            <person name="Gao Y.C."/>
            <person name="Liu J.Z."/>
            <person name="Shao H.Z."/>
            <person name="Wang X."/>
            <person name="Wang C.C."/>
            <person name="Yang T.C."/>
            <person name="Huo Q.B."/>
            <person name="Li W."/>
            <person name="Chen H.Y."/>
            <person name="Chen S.E."/>
            <person name="Zhou L.G."/>
            <person name="Ni X.B."/>
            <person name="Tian J.H."/>
            <person name="Sheng Y."/>
            <person name="Liu T."/>
            <person name="Pan Y.S."/>
            <person name="Xia L.Y."/>
            <person name="Li J."/>
            <person name="Zhao F."/>
            <person name="Cao W.C."/>
        </authorList>
    </citation>
    <scope>NUCLEOTIDE SEQUENCE [LARGE SCALE GENOMIC DNA]</scope>
    <source>
        <strain evidence="1">Iper-2018</strain>
    </source>
</reference>
<evidence type="ECO:0000313" key="2">
    <source>
        <dbReference type="Proteomes" id="UP000805193"/>
    </source>
</evidence>
<dbReference type="EMBL" id="JABSTQ010009149">
    <property type="protein sequence ID" value="KAG0432466.1"/>
    <property type="molecule type" value="Genomic_DNA"/>
</dbReference>
<organism evidence="1 2">
    <name type="scientific">Ixodes persulcatus</name>
    <name type="common">Taiga tick</name>
    <dbReference type="NCBI Taxonomy" id="34615"/>
    <lineage>
        <taxon>Eukaryota</taxon>
        <taxon>Metazoa</taxon>
        <taxon>Ecdysozoa</taxon>
        <taxon>Arthropoda</taxon>
        <taxon>Chelicerata</taxon>
        <taxon>Arachnida</taxon>
        <taxon>Acari</taxon>
        <taxon>Parasitiformes</taxon>
        <taxon>Ixodida</taxon>
        <taxon>Ixodoidea</taxon>
        <taxon>Ixodidae</taxon>
        <taxon>Ixodinae</taxon>
        <taxon>Ixodes</taxon>
    </lineage>
</organism>
<dbReference type="Proteomes" id="UP000805193">
    <property type="component" value="Unassembled WGS sequence"/>
</dbReference>
<name>A0AC60QEC0_IXOPE</name>
<protein>
    <submittedName>
        <fullName evidence="1">Uncharacterized protein</fullName>
    </submittedName>
</protein>
<evidence type="ECO:0000313" key="1">
    <source>
        <dbReference type="EMBL" id="KAG0432466.1"/>
    </source>
</evidence>
<comment type="caution">
    <text evidence="1">The sequence shown here is derived from an EMBL/GenBank/DDBJ whole genome shotgun (WGS) entry which is preliminary data.</text>
</comment>
<sequence>MKRTRRHRFAEYKKLSSQTTGFLWQRARLYLPPKRKFAARSTDNFTLLGDATILAEVKDILEKGPKHSFEPSSIRHELLAMVHKVADQVNEHDRERAIGDCVDCLSGTTRHMSKAKPPFGKIKCVLKQRELTLHVSQYADCVTNVIYEIPLICGKLHIGQTGCCFNDRAREHKLTVGNNSEGHLSDHCKRCGCEPLLESTTFLKKAKEKKQSGRLQRLSLLKRQMPSASARHLLAY</sequence>
<accession>A0AC60QEC0</accession>
<keyword evidence="2" id="KW-1185">Reference proteome</keyword>
<proteinExistence type="predicted"/>
<gene>
    <name evidence="1" type="ORF">HPB47_020818</name>
</gene>